<sequence length="218" mass="25050">MSGNVLVIAAHPDDELLGTGGTIKKLINHGCKVTTVIVAKGRKEEEDHIRQFMIKANKHVGVEETVFLEYPNLLLETFPLHVINKEIEALLNKYEPSMIFTHHYGDINRDHQILFQAVLTAARPLPGKQPVEILCFETVSSSEWTQHTNDKAFKPNYFVDITDTIDEKLKALQYYDMEMRPFPHPRSYEGVKYLAHVRGMTVGVNYAEAFEIIRRVWK</sequence>
<dbReference type="RefSeq" id="WP_096466066.1">
    <property type="nucleotide sequence ID" value="NZ_AP017312.1"/>
</dbReference>
<dbReference type="InterPro" id="IPR003737">
    <property type="entry name" value="GlcNAc_PI_deacetylase-related"/>
</dbReference>
<dbReference type="Pfam" id="PF02585">
    <property type="entry name" value="PIG-L"/>
    <property type="match status" value="1"/>
</dbReference>
<organism evidence="1 2">
    <name type="scientific">Aneurinibacillus soli</name>
    <dbReference type="NCBI Taxonomy" id="1500254"/>
    <lineage>
        <taxon>Bacteria</taxon>
        <taxon>Bacillati</taxon>
        <taxon>Bacillota</taxon>
        <taxon>Bacilli</taxon>
        <taxon>Bacillales</taxon>
        <taxon>Paenibacillaceae</taxon>
        <taxon>Aneurinibacillus group</taxon>
        <taxon>Aneurinibacillus</taxon>
    </lineage>
</organism>
<dbReference type="EC" id="3.5.1.103" evidence="1"/>
<dbReference type="Gene3D" id="3.40.50.10320">
    <property type="entry name" value="LmbE-like"/>
    <property type="match status" value="1"/>
</dbReference>
<proteinExistence type="predicted"/>
<protein>
    <submittedName>
        <fullName evidence="1">1D-myo-inositol 2-acetamido-2-deoxy-alpha-D-glucopyranoside deacetylase</fullName>
        <ecNumber evidence="1">3.5.1.103</ecNumber>
    </submittedName>
</protein>
<reference evidence="1 2" key="1">
    <citation type="submission" date="2015-12" db="EMBL/GenBank/DDBJ databases">
        <title>Genome sequence of Aneurinibacillus soli.</title>
        <authorList>
            <person name="Lee J.S."/>
            <person name="Lee K.C."/>
            <person name="Kim K.K."/>
            <person name="Lee B.W."/>
        </authorList>
    </citation>
    <scope>NUCLEOTIDE SEQUENCE [LARGE SCALE GENOMIC DNA]</scope>
    <source>
        <strain evidence="1 2">CB4</strain>
    </source>
</reference>
<dbReference type="OrthoDB" id="9790023at2"/>
<dbReference type="EMBL" id="AP017312">
    <property type="protein sequence ID" value="BAU28299.1"/>
    <property type="molecule type" value="Genomic_DNA"/>
</dbReference>
<name>A0A0U4WI25_9BACL</name>
<keyword evidence="1" id="KW-0378">Hydrolase</keyword>
<keyword evidence="2" id="KW-1185">Reference proteome</keyword>
<dbReference type="GO" id="GO:0035595">
    <property type="term" value="F:N-acetylglucosaminylinositol deacetylase activity"/>
    <property type="evidence" value="ECO:0007669"/>
    <property type="project" value="UniProtKB-EC"/>
</dbReference>
<dbReference type="Proteomes" id="UP000217696">
    <property type="component" value="Chromosome"/>
</dbReference>
<evidence type="ECO:0000313" key="2">
    <source>
        <dbReference type="Proteomes" id="UP000217696"/>
    </source>
</evidence>
<dbReference type="SUPFAM" id="SSF102588">
    <property type="entry name" value="LmbE-like"/>
    <property type="match status" value="1"/>
</dbReference>
<dbReference type="AlphaFoldDB" id="A0A0U4WI25"/>
<evidence type="ECO:0000313" key="1">
    <source>
        <dbReference type="EMBL" id="BAU28299.1"/>
    </source>
</evidence>
<dbReference type="KEGG" id="asoc:CB4_02473"/>
<accession>A0A0U4WI25</accession>
<dbReference type="PANTHER" id="PTHR12993:SF11">
    <property type="entry name" value="N-ACETYLGLUCOSAMINYL-PHOSPHATIDYLINOSITOL DE-N-ACETYLASE"/>
    <property type="match status" value="1"/>
</dbReference>
<dbReference type="InterPro" id="IPR024078">
    <property type="entry name" value="LmbE-like_dom_sf"/>
</dbReference>
<gene>
    <name evidence="1" type="primary">mshB_1</name>
    <name evidence="1" type="ORF">CB4_02473</name>
</gene>
<dbReference type="PANTHER" id="PTHR12993">
    <property type="entry name" value="N-ACETYLGLUCOSAMINYL-PHOSPHATIDYLINOSITOL DE-N-ACETYLASE-RELATED"/>
    <property type="match status" value="1"/>
</dbReference>